<evidence type="ECO:0000256" key="3">
    <source>
        <dbReference type="ARBA" id="ARBA00022519"/>
    </source>
</evidence>
<feature type="transmembrane region" description="Helical" evidence="7">
    <location>
        <begin position="271"/>
        <end position="290"/>
    </location>
</feature>
<feature type="transmembrane region" description="Helical" evidence="7">
    <location>
        <begin position="108"/>
        <end position="124"/>
    </location>
</feature>
<dbReference type="GO" id="GO:0005886">
    <property type="term" value="C:plasma membrane"/>
    <property type="evidence" value="ECO:0007669"/>
    <property type="project" value="UniProtKB-SubCell"/>
</dbReference>
<evidence type="ECO:0000313" key="9">
    <source>
        <dbReference type="EMBL" id="ETW95847.1"/>
    </source>
</evidence>
<feature type="transmembrane region" description="Helical" evidence="7">
    <location>
        <begin position="352"/>
        <end position="377"/>
    </location>
</feature>
<evidence type="ECO:0000313" key="10">
    <source>
        <dbReference type="Proteomes" id="UP000019140"/>
    </source>
</evidence>
<keyword evidence="3" id="KW-0997">Cell inner membrane</keyword>
<feature type="transmembrane region" description="Helical" evidence="7">
    <location>
        <begin position="136"/>
        <end position="160"/>
    </location>
</feature>
<keyword evidence="6 7" id="KW-0472">Membrane</keyword>
<dbReference type="Pfam" id="PF06808">
    <property type="entry name" value="DctM"/>
    <property type="match status" value="1"/>
</dbReference>
<evidence type="ECO:0000256" key="5">
    <source>
        <dbReference type="ARBA" id="ARBA00022989"/>
    </source>
</evidence>
<reference evidence="9 10" key="1">
    <citation type="journal article" date="2014" name="Nature">
        <title>An environmental bacterial taxon with a large and distinct metabolic repertoire.</title>
        <authorList>
            <person name="Wilson M.C."/>
            <person name="Mori T."/>
            <person name="Ruckert C."/>
            <person name="Uria A.R."/>
            <person name="Helf M.J."/>
            <person name="Takada K."/>
            <person name="Gernert C."/>
            <person name="Steffens U.A."/>
            <person name="Heycke N."/>
            <person name="Schmitt S."/>
            <person name="Rinke C."/>
            <person name="Helfrich E.J."/>
            <person name="Brachmann A.O."/>
            <person name="Gurgui C."/>
            <person name="Wakimoto T."/>
            <person name="Kracht M."/>
            <person name="Crusemann M."/>
            <person name="Hentschel U."/>
            <person name="Abe I."/>
            <person name="Matsunaga S."/>
            <person name="Kalinowski J."/>
            <person name="Takeyama H."/>
            <person name="Piel J."/>
        </authorList>
    </citation>
    <scope>NUCLEOTIDE SEQUENCE [LARGE SCALE GENOMIC DNA]</scope>
    <source>
        <strain evidence="10">TSY2</strain>
    </source>
</reference>
<evidence type="ECO:0000256" key="1">
    <source>
        <dbReference type="ARBA" id="ARBA00004429"/>
    </source>
</evidence>
<comment type="subcellular location">
    <subcellularLocation>
        <location evidence="1">Cell inner membrane</location>
        <topology evidence="1">Multi-pass membrane protein</topology>
    </subcellularLocation>
</comment>
<dbReference type="PANTHER" id="PTHR33362">
    <property type="entry name" value="SIALIC ACID TRAP TRANSPORTER PERMEASE PROTEIN SIAT-RELATED"/>
    <property type="match status" value="1"/>
</dbReference>
<feature type="transmembrane region" description="Helical" evidence="7">
    <location>
        <begin position="7"/>
        <end position="32"/>
    </location>
</feature>
<keyword evidence="5 7" id="KW-1133">Transmembrane helix</keyword>
<dbReference type="InterPro" id="IPR010656">
    <property type="entry name" value="DctM"/>
</dbReference>
<dbReference type="PATRIC" id="fig|1429439.4.peg.7872"/>
<evidence type="ECO:0000256" key="4">
    <source>
        <dbReference type="ARBA" id="ARBA00022692"/>
    </source>
</evidence>
<keyword evidence="4 7" id="KW-0812">Transmembrane</keyword>
<dbReference type="Proteomes" id="UP000019140">
    <property type="component" value="Unassembled WGS sequence"/>
</dbReference>
<organism evidence="9 10">
    <name type="scientific">Candidatus Entotheonella gemina</name>
    <dbReference type="NCBI Taxonomy" id="1429439"/>
    <lineage>
        <taxon>Bacteria</taxon>
        <taxon>Pseudomonadati</taxon>
        <taxon>Nitrospinota/Tectimicrobiota group</taxon>
        <taxon>Candidatus Tectimicrobiota</taxon>
        <taxon>Candidatus Entotheonellia</taxon>
        <taxon>Candidatus Entotheonellales</taxon>
        <taxon>Candidatus Entotheonellaceae</taxon>
        <taxon>Candidatus Entotheonella</taxon>
    </lineage>
</organism>
<accession>W4LCY5</accession>
<keyword evidence="10" id="KW-1185">Reference proteome</keyword>
<gene>
    <name evidence="9" type="ORF">ETSY2_47505</name>
</gene>
<dbReference type="EMBL" id="AZHX01002263">
    <property type="protein sequence ID" value="ETW95847.1"/>
    <property type="molecule type" value="Genomic_DNA"/>
</dbReference>
<feature type="transmembrane region" description="Helical" evidence="7">
    <location>
        <begin position="81"/>
        <end position="102"/>
    </location>
</feature>
<sequence length="408" mass="44366">MIVIGCLLLLAALIGTPLFIVLGGAAWLLFWLAEIDTAAVVIELYRLAQTPTLLSIPLFTFSGYVLASGQAPQRLVRCAQALVGWLPGGLALVTLLACAFFTAFTGASGVTIVALGGLLLPLLLQERYSEPFSLGLLTTCGSLGLLFPPSLPVILYGLVAQVPIELIFLAGLLPGLLLMIMLSLFSVHRARRAEVPLHTSSWREMVRALWVAKWELSIPVWVLGGIYGGLVTVGEAALLTAVYTLFVASVIHRELHLWRDLPELITQSMTLIGAIFIVLGTALGLTSYLIDAQVPQQLLRVIEHYIQHRVVFLLVLNAFLLLVGCLMDVFSAIIVVVPLIVPLAAQYEVHPLHLGIIFLTNLEIGYSTPPVGLNLFLSSLRFERPITQLYRASWPFLLVLGVALLLIT</sequence>
<dbReference type="AlphaFoldDB" id="W4LCY5"/>
<feature type="domain" description="TRAP C4-dicarboxylate transport system permease DctM subunit" evidence="8">
    <location>
        <begin position="7"/>
        <end position="408"/>
    </location>
</feature>
<dbReference type="PANTHER" id="PTHR33362:SF5">
    <property type="entry name" value="C4-DICARBOXYLATE TRAP TRANSPORTER LARGE PERMEASE PROTEIN DCTM"/>
    <property type="match status" value="1"/>
</dbReference>
<protein>
    <submittedName>
        <fullName evidence="9">C4-dicarboxylate ABC transporter</fullName>
    </submittedName>
</protein>
<feature type="transmembrane region" description="Helical" evidence="7">
    <location>
        <begin position="166"/>
        <end position="187"/>
    </location>
</feature>
<dbReference type="InterPro" id="IPR004681">
    <property type="entry name" value="TRAP_DctM"/>
</dbReference>
<keyword evidence="2" id="KW-1003">Cell membrane</keyword>
<feature type="transmembrane region" description="Helical" evidence="7">
    <location>
        <begin position="311"/>
        <end position="340"/>
    </location>
</feature>
<feature type="transmembrane region" description="Helical" evidence="7">
    <location>
        <begin position="220"/>
        <end position="251"/>
    </location>
</feature>
<dbReference type="NCBIfam" id="TIGR00786">
    <property type="entry name" value="dctM"/>
    <property type="match status" value="1"/>
</dbReference>
<feature type="transmembrane region" description="Helical" evidence="7">
    <location>
        <begin position="389"/>
        <end position="407"/>
    </location>
</feature>
<name>W4LCY5_9BACT</name>
<comment type="caution">
    <text evidence="9">The sequence shown here is derived from an EMBL/GenBank/DDBJ whole genome shotgun (WGS) entry which is preliminary data.</text>
</comment>
<dbReference type="GO" id="GO:0022857">
    <property type="term" value="F:transmembrane transporter activity"/>
    <property type="evidence" value="ECO:0007669"/>
    <property type="project" value="TreeGrafter"/>
</dbReference>
<dbReference type="HOGENOM" id="CLU_019824_4_1_7"/>
<evidence type="ECO:0000256" key="7">
    <source>
        <dbReference type="SAM" id="Phobius"/>
    </source>
</evidence>
<feature type="transmembrane region" description="Helical" evidence="7">
    <location>
        <begin position="52"/>
        <end position="69"/>
    </location>
</feature>
<proteinExistence type="predicted"/>
<evidence type="ECO:0000256" key="6">
    <source>
        <dbReference type="ARBA" id="ARBA00023136"/>
    </source>
</evidence>
<evidence type="ECO:0000259" key="8">
    <source>
        <dbReference type="Pfam" id="PF06808"/>
    </source>
</evidence>
<dbReference type="PIRSF" id="PIRSF006066">
    <property type="entry name" value="HI0050"/>
    <property type="match status" value="1"/>
</dbReference>
<evidence type="ECO:0000256" key="2">
    <source>
        <dbReference type="ARBA" id="ARBA00022475"/>
    </source>
</evidence>